<reference evidence="4 6" key="1">
    <citation type="submission" date="2018-09" db="EMBL/GenBank/DDBJ databases">
        <title>Genomic investigation of the strawberry pathogen Phytophthora fragariae indicates pathogenicity is determined by transcriptional variation in three key races.</title>
        <authorList>
            <person name="Adams T.M."/>
            <person name="Armitage A.D."/>
            <person name="Sobczyk M.K."/>
            <person name="Bates H.J."/>
            <person name="Dunwell J.M."/>
            <person name="Nellist C.F."/>
            <person name="Harrison R.J."/>
        </authorList>
    </citation>
    <scope>NUCLEOTIDE SEQUENCE [LARGE SCALE GENOMIC DNA]</scope>
    <source>
        <strain evidence="2 4">SCRP249</strain>
        <strain evidence="1 6">SCRP324</strain>
        <strain evidence="3 5">SCRP333</strain>
    </source>
</reference>
<dbReference type="EMBL" id="QXFT01000442">
    <property type="protein sequence ID" value="KAE9343870.1"/>
    <property type="molecule type" value="Genomic_DNA"/>
</dbReference>
<comment type="caution">
    <text evidence="2">The sequence shown here is derived from an EMBL/GenBank/DDBJ whole genome shotgun (WGS) entry which is preliminary data.</text>
</comment>
<evidence type="ECO:0000313" key="3">
    <source>
        <dbReference type="EMBL" id="KAE9343870.1"/>
    </source>
</evidence>
<evidence type="ECO:0000313" key="5">
    <source>
        <dbReference type="Proteomes" id="UP000434957"/>
    </source>
</evidence>
<sequence>MKKRFPLPRGAFASMSMPVEQQDALEALAEQQLALAELQLDQP</sequence>
<evidence type="ECO:0000313" key="1">
    <source>
        <dbReference type="EMBL" id="KAE9033472.1"/>
    </source>
</evidence>
<gene>
    <name evidence="2" type="ORF">PR001_g8347</name>
    <name evidence="1" type="ORF">PR002_g8658</name>
    <name evidence="3" type="ORF">PR003_g8760</name>
</gene>
<organism evidence="2 4">
    <name type="scientific">Phytophthora rubi</name>
    <dbReference type="NCBI Taxonomy" id="129364"/>
    <lineage>
        <taxon>Eukaryota</taxon>
        <taxon>Sar</taxon>
        <taxon>Stramenopiles</taxon>
        <taxon>Oomycota</taxon>
        <taxon>Peronosporomycetes</taxon>
        <taxon>Peronosporales</taxon>
        <taxon>Peronosporaceae</taxon>
        <taxon>Phytophthora</taxon>
    </lineage>
</organism>
<accession>A0A6A3N1G2</accession>
<evidence type="ECO:0000313" key="4">
    <source>
        <dbReference type="Proteomes" id="UP000429607"/>
    </source>
</evidence>
<dbReference type="Proteomes" id="UP000429607">
    <property type="component" value="Unassembled WGS sequence"/>
</dbReference>
<evidence type="ECO:0000313" key="2">
    <source>
        <dbReference type="EMBL" id="KAE9037511.1"/>
    </source>
</evidence>
<dbReference type="EMBL" id="QXFV01000439">
    <property type="protein sequence ID" value="KAE9037511.1"/>
    <property type="molecule type" value="Genomic_DNA"/>
</dbReference>
<name>A0A6A3N1G2_9STRA</name>
<keyword evidence="5" id="KW-1185">Reference proteome</keyword>
<protein>
    <submittedName>
        <fullName evidence="2">Uncharacterized protein</fullName>
    </submittedName>
</protein>
<evidence type="ECO:0000313" key="6">
    <source>
        <dbReference type="Proteomes" id="UP000435112"/>
    </source>
</evidence>
<dbReference type="EMBL" id="QXFU01000442">
    <property type="protein sequence ID" value="KAE9033472.1"/>
    <property type="molecule type" value="Genomic_DNA"/>
</dbReference>
<dbReference type="AlphaFoldDB" id="A0A6A3N1G2"/>
<dbReference type="Proteomes" id="UP000434957">
    <property type="component" value="Unassembled WGS sequence"/>
</dbReference>
<proteinExistence type="predicted"/>
<dbReference type="Proteomes" id="UP000435112">
    <property type="component" value="Unassembled WGS sequence"/>
</dbReference>